<protein>
    <submittedName>
        <fullName evidence="2">Uncharacterized protein</fullName>
    </submittedName>
</protein>
<comment type="caution">
    <text evidence="2">The sequence shown here is derived from an EMBL/GenBank/DDBJ whole genome shotgun (WGS) entry which is preliminary data.</text>
</comment>
<organism evidence="2 3">
    <name type="scientific">Phaseolus angularis</name>
    <name type="common">Azuki bean</name>
    <name type="synonym">Vigna angularis</name>
    <dbReference type="NCBI Taxonomy" id="3914"/>
    <lineage>
        <taxon>Eukaryota</taxon>
        <taxon>Viridiplantae</taxon>
        <taxon>Streptophyta</taxon>
        <taxon>Embryophyta</taxon>
        <taxon>Tracheophyta</taxon>
        <taxon>Spermatophyta</taxon>
        <taxon>Magnoliopsida</taxon>
        <taxon>eudicotyledons</taxon>
        <taxon>Gunneridae</taxon>
        <taxon>Pentapetalae</taxon>
        <taxon>rosids</taxon>
        <taxon>fabids</taxon>
        <taxon>Fabales</taxon>
        <taxon>Fabaceae</taxon>
        <taxon>Papilionoideae</taxon>
        <taxon>50 kb inversion clade</taxon>
        <taxon>NPAAA clade</taxon>
        <taxon>indigoferoid/millettioid clade</taxon>
        <taxon>Phaseoleae</taxon>
        <taxon>Vigna</taxon>
    </lineage>
</organism>
<evidence type="ECO:0000313" key="2">
    <source>
        <dbReference type="EMBL" id="KAG2375730.1"/>
    </source>
</evidence>
<gene>
    <name evidence="2" type="ORF">HKW66_Vig0161160</name>
</gene>
<dbReference type="EMBL" id="JABFOF010000010">
    <property type="protein sequence ID" value="KAG2375730.1"/>
    <property type="molecule type" value="Genomic_DNA"/>
</dbReference>
<dbReference type="AlphaFoldDB" id="A0A8T0JJE5"/>
<proteinExistence type="predicted"/>
<evidence type="ECO:0000313" key="3">
    <source>
        <dbReference type="Proteomes" id="UP000743370"/>
    </source>
</evidence>
<feature type="region of interest" description="Disordered" evidence="1">
    <location>
        <begin position="1"/>
        <end position="85"/>
    </location>
</feature>
<accession>A0A8T0JJE5</accession>
<evidence type="ECO:0000256" key="1">
    <source>
        <dbReference type="SAM" id="MobiDB-lite"/>
    </source>
</evidence>
<name>A0A8T0JJE5_PHAAN</name>
<dbReference type="Proteomes" id="UP000743370">
    <property type="component" value="Unassembled WGS sequence"/>
</dbReference>
<sequence>MDPITSHAHSLSPPFHAARDLHLHHQHQFHSLQQNTEDEQSRSNGGLNMAHKREREENNTTNSNNSDGKEGGAGGSGETEMEVRLGHQAAATAGWVKRRHLSRFWGIQLLLFFTALIRIF</sequence>
<reference evidence="2 3" key="1">
    <citation type="submission" date="2020-05" db="EMBL/GenBank/DDBJ databases">
        <title>Vigna angularis (adzuki bean) Var. LongXiaoDou No. 4 denovo assembly.</title>
        <authorList>
            <person name="Xiang H."/>
        </authorList>
    </citation>
    <scope>NUCLEOTIDE SEQUENCE [LARGE SCALE GENOMIC DNA]</scope>
    <source>
        <tissue evidence="2">Leaf</tissue>
    </source>
</reference>